<name>A0AAW0Z808_9TREE</name>
<dbReference type="GO" id="GO:0005739">
    <property type="term" value="C:mitochondrion"/>
    <property type="evidence" value="ECO:0007669"/>
    <property type="project" value="TreeGrafter"/>
</dbReference>
<dbReference type="InterPro" id="IPR052741">
    <property type="entry name" value="Mitochondrial_HTD2"/>
</dbReference>
<gene>
    <name evidence="1" type="ORF">IAR55_000645</name>
</gene>
<dbReference type="KEGG" id="kne:92177905"/>
<dbReference type="EMBL" id="JBCAWK010000001">
    <property type="protein sequence ID" value="KAK8870075.1"/>
    <property type="molecule type" value="Genomic_DNA"/>
</dbReference>
<dbReference type="SUPFAM" id="SSF54637">
    <property type="entry name" value="Thioesterase/thiol ester dehydrase-isomerase"/>
    <property type="match status" value="1"/>
</dbReference>
<dbReference type="RefSeq" id="XP_066806321.1">
    <property type="nucleotide sequence ID" value="XM_066943779.1"/>
</dbReference>
<dbReference type="GeneID" id="92177905"/>
<dbReference type="PANTHER" id="PTHR28152:SF1">
    <property type="entry name" value="HYDROXYACYL-THIOESTER DEHYDRATASE TYPE 2, MITOCHONDRIAL"/>
    <property type="match status" value="1"/>
</dbReference>
<dbReference type="Gene3D" id="3.10.129.10">
    <property type="entry name" value="Hotdog Thioesterase"/>
    <property type="match status" value="1"/>
</dbReference>
<reference evidence="1 2" key="1">
    <citation type="journal article" date="2024" name="bioRxiv">
        <title>Comparative genomics of Cryptococcus and Kwoniella reveals pathogenesis evolution and contrasting karyotype dynamics via intercentromeric recombination or chromosome fusion.</title>
        <authorList>
            <person name="Coelho M.A."/>
            <person name="David-Palma M."/>
            <person name="Shea T."/>
            <person name="Bowers K."/>
            <person name="McGinley-Smith S."/>
            <person name="Mohammad A.W."/>
            <person name="Gnirke A."/>
            <person name="Yurkov A.M."/>
            <person name="Nowrousian M."/>
            <person name="Sun S."/>
            <person name="Cuomo C.A."/>
            <person name="Heitman J."/>
        </authorList>
    </citation>
    <scope>NUCLEOTIDE SEQUENCE [LARGE SCALE GENOMIC DNA]</scope>
    <source>
        <strain evidence="1 2">CBS 13917</strain>
    </source>
</reference>
<keyword evidence="2" id="KW-1185">Reference proteome</keyword>
<accession>A0AAW0Z808</accession>
<dbReference type="Proteomes" id="UP001388673">
    <property type="component" value="Unassembled WGS sequence"/>
</dbReference>
<comment type="caution">
    <text evidence="1">The sequence shown here is derived from an EMBL/GenBank/DDBJ whole genome shotgun (WGS) entry which is preliminary data.</text>
</comment>
<evidence type="ECO:0000313" key="2">
    <source>
        <dbReference type="Proteomes" id="UP001388673"/>
    </source>
</evidence>
<proteinExistence type="predicted"/>
<dbReference type="GO" id="GO:0019171">
    <property type="term" value="F:(3R)-hydroxyacyl-[acyl-carrier-protein] dehydratase activity"/>
    <property type="evidence" value="ECO:0007669"/>
    <property type="project" value="TreeGrafter"/>
</dbReference>
<dbReference type="InterPro" id="IPR029069">
    <property type="entry name" value="HotDog_dom_sf"/>
</dbReference>
<protein>
    <recommendedName>
        <fullName evidence="3">Mesaconyl-C4 CoA hydratase</fullName>
    </recommendedName>
</protein>
<organism evidence="1 2">
    <name type="scientific">Kwoniella newhampshirensis</name>
    <dbReference type="NCBI Taxonomy" id="1651941"/>
    <lineage>
        <taxon>Eukaryota</taxon>
        <taxon>Fungi</taxon>
        <taxon>Dikarya</taxon>
        <taxon>Basidiomycota</taxon>
        <taxon>Agaricomycotina</taxon>
        <taxon>Tremellomycetes</taxon>
        <taxon>Tremellales</taxon>
        <taxon>Cryptococcaceae</taxon>
        <taxon>Kwoniella</taxon>
    </lineage>
</organism>
<evidence type="ECO:0000313" key="1">
    <source>
        <dbReference type="EMBL" id="KAK8870075.1"/>
    </source>
</evidence>
<evidence type="ECO:0008006" key="3">
    <source>
        <dbReference type="Google" id="ProtNLM"/>
    </source>
</evidence>
<dbReference type="AlphaFoldDB" id="A0AAW0Z808"/>
<sequence>MMKTPTMRSLRYLYTCRASLRSYTTSSTPSLQTWMEALTSKPPEITHDVIDTERASQLARILPTCQDTSEALKDDLPNGEVLSKGHHLVYFRPKFMLNDLGRDGSSTEYNAPPPFTRRMWAGGSMFWSSRHHLRIGERVTQAVSVPKVEHKKGMVFVYQKRVIYPATRSNGDLDYDEDEWAVKELRTHVFRQAEAVPVSAGPSSPSSASSGTIGRQSHFSFTYTPSSPLLFLFSALTHNPHKVHYDQSWTTTQEGHRAPLVHGPMSALLLIELAGRVGAHKTLKRFDYRATSPMVVGEEIGMRETWAEEGDLQLTTEQSGKVGMRAVARYAAETWYAFMSREHYESDIAYLFCPETGLVVTR</sequence>
<dbReference type="PANTHER" id="PTHR28152">
    <property type="entry name" value="HYDROXYACYL-THIOESTER DEHYDRATASE TYPE 2, MITOCHONDRIAL"/>
    <property type="match status" value="1"/>
</dbReference>